<protein>
    <submittedName>
        <fullName evidence="9">FtsX-like permease family protein</fullName>
    </submittedName>
</protein>
<keyword evidence="10" id="KW-1185">Reference proteome</keyword>
<proteinExistence type="inferred from homology"/>
<dbReference type="InterPro" id="IPR003838">
    <property type="entry name" value="ABC3_permease_C"/>
</dbReference>
<dbReference type="PANTHER" id="PTHR30572:SF4">
    <property type="entry name" value="ABC TRANSPORTER PERMEASE YTRF"/>
    <property type="match status" value="1"/>
</dbReference>
<dbReference type="Pfam" id="PF02687">
    <property type="entry name" value="FtsX"/>
    <property type="match status" value="2"/>
</dbReference>
<comment type="subcellular location">
    <subcellularLocation>
        <location evidence="1">Cell membrane</location>
        <topology evidence="1">Multi-pass membrane protein</topology>
    </subcellularLocation>
</comment>
<gene>
    <name evidence="9" type="ORF">ACIA8P_19420</name>
</gene>
<feature type="transmembrane region" description="Helical" evidence="7">
    <location>
        <begin position="305"/>
        <end position="328"/>
    </location>
</feature>
<feature type="domain" description="ABC3 transporter permease C-terminal" evidence="8">
    <location>
        <begin position="708"/>
        <end position="822"/>
    </location>
</feature>
<sequence length="834" mass="86387">MLTLALHTLRTRRLTFAGTFLALSLGVALLTMMGLALASLDAPHRAPERFAAAPVVVKGQDTLRVPTPSGVRVDPLAHPRPVPPRTVAALRALGPVVEDRTFPVRATGASGAPGVVPGDLVGHPWSTAAFAPYRLSAGRAPRAADEVVATGAWTAVDKRLHTDTGTVRVVGTVTGPAFENALFYPDSRAARLAPVSTQLVVDADASAVRRAVHATAVQRPTQAGPTVLTGDARRLADPDPDRDRGALTALNALFGTAGGVAAFVSVFVVASTFAFAVAQRRREFGLLRTAGATPGQIRRTVVAEALLVGVLASAAGCALGGYAAPHLVARIVSDGLAPSWFGIGDHVWPYHLAFWTGLSVALTGVLAASWRAGRTAPSQALREASVDTAATPRGRLLTGTVLLLTAAVTLAAALLTDPGDLLHRKTYVSRPLLLITAVALLSPLVVGPVTRLLTRLPATRLPGAAAMLVRENATAHVLRTASVAAPVLVTIALTGSLLGATATLNEARTAEIRQRTIADFVVAPATTGAGVDPATVRRLRAVPGAEVSVTASSEIHTLEDGVALIRSTARAADPEALAATVRLPLLAGRITDLDDDSIIVNEEWARHTVGERVTVWLGDATRRSLRIAAVMPTGTGDNGVYVTAANVPSAAPVDRVDVTVAKDANAGPVEAELRRAASPAGARVLTREEWIRTVSPHTDSTTRLGFLLVLGLALLYTGISLANTLVMATADRRQEFAALRLAGATHGQLLRLVTAEALTTVTVGTLLGLLVATLNLLGLWAALGLQSVWIPLQLPWTALGVGTATCALLAVVSAIAPTTSALRRRGVEAAGARA</sequence>
<feature type="transmembrane region" description="Helical" evidence="7">
    <location>
        <begin position="794"/>
        <end position="816"/>
    </location>
</feature>
<evidence type="ECO:0000256" key="4">
    <source>
        <dbReference type="ARBA" id="ARBA00022989"/>
    </source>
</evidence>
<comment type="caution">
    <text evidence="9">The sequence shown here is derived from an EMBL/GenBank/DDBJ whole genome shotgun (WGS) entry which is preliminary data.</text>
</comment>
<evidence type="ECO:0000256" key="6">
    <source>
        <dbReference type="ARBA" id="ARBA00038076"/>
    </source>
</evidence>
<feature type="transmembrane region" description="Helical" evidence="7">
    <location>
        <begin position="704"/>
        <end position="728"/>
    </location>
</feature>
<accession>A0ABW7Y387</accession>
<evidence type="ECO:0000256" key="1">
    <source>
        <dbReference type="ARBA" id="ARBA00004651"/>
    </source>
</evidence>
<evidence type="ECO:0000256" key="3">
    <source>
        <dbReference type="ARBA" id="ARBA00022692"/>
    </source>
</evidence>
<dbReference type="Proteomes" id="UP001612415">
    <property type="component" value="Unassembled WGS sequence"/>
</dbReference>
<feature type="transmembrane region" description="Helical" evidence="7">
    <location>
        <begin position="749"/>
        <end position="782"/>
    </location>
</feature>
<organism evidence="9 10">
    <name type="scientific">Streptomyces cellulosae</name>
    <dbReference type="NCBI Taxonomy" id="1968"/>
    <lineage>
        <taxon>Bacteria</taxon>
        <taxon>Bacillati</taxon>
        <taxon>Actinomycetota</taxon>
        <taxon>Actinomycetes</taxon>
        <taxon>Kitasatosporales</taxon>
        <taxon>Streptomycetaceae</taxon>
        <taxon>Streptomyces</taxon>
    </lineage>
</organism>
<dbReference type="EMBL" id="JBITDC010000006">
    <property type="protein sequence ID" value="MFI5676815.1"/>
    <property type="molecule type" value="Genomic_DNA"/>
</dbReference>
<keyword evidence="3 7" id="KW-0812">Transmembrane</keyword>
<evidence type="ECO:0000259" key="8">
    <source>
        <dbReference type="Pfam" id="PF02687"/>
    </source>
</evidence>
<feature type="transmembrane region" description="Helical" evidence="7">
    <location>
        <begin position="477"/>
        <end position="498"/>
    </location>
</feature>
<reference evidence="9 10" key="1">
    <citation type="submission" date="2024-10" db="EMBL/GenBank/DDBJ databases">
        <title>The Natural Products Discovery Center: Release of the First 8490 Sequenced Strains for Exploring Actinobacteria Biosynthetic Diversity.</title>
        <authorList>
            <person name="Kalkreuter E."/>
            <person name="Kautsar S.A."/>
            <person name="Yang D."/>
            <person name="Bader C.D."/>
            <person name="Teijaro C.N."/>
            <person name="Fluegel L."/>
            <person name="Davis C.M."/>
            <person name="Simpson J.R."/>
            <person name="Lauterbach L."/>
            <person name="Steele A.D."/>
            <person name="Gui C."/>
            <person name="Meng S."/>
            <person name="Li G."/>
            <person name="Viehrig K."/>
            <person name="Ye F."/>
            <person name="Su P."/>
            <person name="Kiefer A.F."/>
            <person name="Nichols A."/>
            <person name="Cepeda A.J."/>
            <person name="Yan W."/>
            <person name="Fan B."/>
            <person name="Jiang Y."/>
            <person name="Adhikari A."/>
            <person name="Zheng C.-J."/>
            <person name="Schuster L."/>
            <person name="Cowan T.M."/>
            <person name="Smanski M.J."/>
            <person name="Chevrette M.G."/>
            <person name="De Carvalho L.P.S."/>
            <person name="Shen B."/>
        </authorList>
    </citation>
    <scope>NUCLEOTIDE SEQUENCE [LARGE SCALE GENOMIC DNA]</scope>
    <source>
        <strain evidence="9 10">NPDC051599</strain>
    </source>
</reference>
<keyword evidence="4 7" id="KW-1133">Transmembrane helix</keyword>
<comment type="similarity">
    <text evidence="6">Belongs to the ABC-4 integral membrane protein family.</text>
</comment>
<keyword evidence="2" id="KW-1003">Cell membrane</keyword>
<keyword evidence="5 7" id="KW-0472">Membrane</keyword>
<feature type="transmembrane region" description="Helical" evidence="7">
    <location>
        <begin position="348"/>
        <end position="373"/>
    </location>
</feature>
<dbReference type="PANTHER" id="PTHR30572">
    <property type="entry name" value="MEMBRANE COMPONENT OF TRANSPORTER-RELATED"/>
    <property type="match status" value="1"/>
</dbReference>
<feature type="transmembrane region" description="Helical" evidence="7">
    <location>
        <begin position="427"/>
        <end position="446"/>
    </location>
</feature>
<evidence type="ECO:0000256" key="7">
    <source>
        <dbReference type="SAM" id="Phobius"/>
    </source>
</evidence>
<evidence type="ECO:0000313" key="9">
    <source>
        <dbReference type="EMBL" id="MFI5676815.1"/>
    </source>
</evidence>
<evidence type="ECO:0000256" key="5">
    <source>
        <dbReference type="ARBA" id="ARBA00023136"/>
    </source>
</evidence>
<feature type="transmembrane region" description="Helical" evidence="7">
    <location>
        <begin position="252"/>
        <end position="278"/>
    </location>
</feature>
<feature type="transmembrane region" description="Helical" evidence="7">
    <location>
        <begin position="394"/>
        <end position="415"/>
    </location>
</feature>
<feature type="domain" description="ABC3 transporter permease C-terminal" evidence="8">
    <location>
        <begin position="257"/>
        <end position="376"/>
    </location>
</feature>
<evidence type="ECO:0000256" key="2">
    <source>
        <dbReference type="ARBA" id="ARBA00022475"/>
    </source>
</evidence>
<dbReference type="InterPro" id="IPR050250">
    <property type="entry name" value="Macrolide_Exporter_MacB"/>
</dbReference>
<evidence type="ECO:0000313" key="10">
    <source>
        <dbReference type="Proteomes" id="UP001612415"/>
    </source>
</evidence>
<name>A0ABW7Y387_STRCE</name>
<dbReference type="RefSeq" id="WP_398657508.1">
    <property type="nucleotide sequence ID" value="NZ_JBITDC010000006.1"/>
</dbReference>